<sequence length="320" mass="33235">MERLDAFMARAVAAYYARQDPYGDFVTAPEISQAFGECLGVWSAVVWEGMGRPDPLVWAELGPGRGTLMSDARRAVAQVAPDFARAARVHLVEASARLRAEQAARLGGDVTWRDGVAGLPAGPAVVLANEFFDALPVRQFVRRGAGWVERFVADGVFVERGSEVALGDAPEGAVREVGEAGADVVRALMRRGGCVALMLDYGPAESGVGESLQAMRGGEAVDPLVAPGDADVTAHVDFAALAEAARGVGAAAHGPLPQGVFLQRLGLASRAAMLARADPAGAGRQLAAAQRLLAPEAMGRLFKALALCDAALPTPPGFDA</sequence>
<dbReference type="AlphaFoldDB" id="A0AAF1JYR3"/>
<accession>A0AAF1JYR3</accession>
<evidence type="ECO:0000313" key="4">
    <source>
        <dbReference type="Proteomes" id="UP001196068"/>
    </source>
</evidence>
<keyword evidence="2" id="KW-0808">Transferase</keyword>
<dbReference type="GO" id="GO:0035243">
    <property type="term" value="F:protein-arginine omega-N symmetric methyltransferase activity"/>
    <property type="evidence" value="ECO:0007669"/>
    <property type="project" value="TreeGrafter"/>
</dbReference>
<proteinExistence type="predicted"/>
<dbReference type="InterPro" id="IPR003788">
    <property type="entry name" value="NDUFAF7"/>
</dbReference>
<reference evidence="3" key="1">
    <citation type="submission" date="2020-01" db="EMBL/GenBank/DDBJ databases">
        <authorList>
            <person name="Rat A."/>
        </authorList>
    </citation>
    <scope>NUCLEOTIDE SEQUENCE</scope>
    <source>
        <strain evidence="3">LMG 28251</strain>
    </source>
</reference>
<protein>
    <submittedName>
        <fullName evidence="3">Class I SAM-dependent methyltransferase</fullName>
    </submittedName>
</protein>
<reference evidence="3" key="2">
    <citation type="journal article" date="2021" name="Syst. Appl. Microbiol.">
        <title>Roseomonas hellenica sp. nov., isolated from roots of wild-growing Alkanna tinctoria.</title>
        <authorList>
            <person name="Rat A."/>
            <person name="Naranjo H.D."/>
            <person name="Lebbe L."/>
            <person name="Cnockaert M."/>
            <person name="Krigas N."/>
            <person name="Grigoriadou K."/>
            <person name="Maloupa E."/>
            <person name="Willems A."/>
        </authorList>
    </citation>
    <scope>NUCLEOTIDE SEQUENCE</scope>
    <source>
        <strain evidence="3">LMG 28251</strain>
    </source>
</reference>
<evidence type="ECO:0000256" key="1">
    <source>
        <dbReference type="ARBA" id="ARBA00022603"/>
    </source>
</evidence>
<organism evidence="3 4">
    <name type="scientific">Plastoroseomonas arctica</name>
    <dbReference type="NCBI Taxonomy" id="1509237"/>
    <lineage>
        <taxon>Bacteria</taxon>
        <taxon>Pseudomonadati</taxon>
        <taxon>Pseudomonadota</taxon>
        <taxon>Alphaproteobacteria</taxon>
        <taxon>Acetobacterales</taxon>
        <taxon>Acetobacteraceae</taxon>
        <taxon>Plastoroseomonas</taxon>
    </lineage>
</organism>
<keyword evidence="1 3" id="KW-0489">Methyltransferase</keyword>
<dbReference type="Pfam" id="PF02636">
    <property type="entry name" value="Methyltransf_28"/>
    <property type="match status" value="1"/>
</dbReference>
<gene>
    <name evidence="3" type="ORF">GXW79_08495</name>
</gene>
<evidence type="ECO:0000313" key="3">
    <source>
        <dbReference type="EMBL" id="MBR0655118.1"/>
    </source>
</evidence>
<dbReference type="EMBL" id="JAAEDH010000008">
    <property type="protein sequence ID" value="MBR0655118.1"/>
    <property type="molecule type" value="Genomic_DNA"/>
</dbReference>
<dbReference type="InterPro" id="IPR029063">
    <property type="entry name" value="SAM-dependent_MTases_sf"/>
</dbReference>
<dbReference type="Gene3D" id="3.40.50.12710">
    <property type="match status" value="1"/>
</dbReference>
<evidence type="ECO:0000256" key="2">
    <source>
        <dbReference type="ARBA" id="ARBA00022679"/>
    </source>
</evidence>
<dbReference type="GO" id="GO:0032259">
    <property type="term" value="P:methylation"/>
    <property type="evidence" value="ECO:0007669"/>
    <property type="project" value="UniProtKB-KW"/>
</dbReference>
<keyword evidence="4" id="KW-1185">Reference proteome</keyword>
<dbReference type="PANTHER" id="PTHR12049:SF7">
    <property type="entry name" value="PROTEIN ARGININE METHYLTRANSFERASE NDUFAF7, MITOCHONDRIAL"/>
    <property type="match status" value="1"/>
</dbReference>
<comment type="caution">
    <text evidence="3">The sequence shown here is derived from an EMBL/GenBank/DDBJ whole genome shotgun (WGS) entry which is preliminary data.</text>
</comment>
<dbReference type="SUPFAM" id="SSF53335">
    <property type="entry name" value="S-adenosyl-L-methionine-dependent methyltransferases"/>
    <property type="match status" value="1"/>
</dbReference>
<dbReference type="PANTHER" id="PTHR12049">
    <property type="entry name" value="PROTEIN ARGININE METHYLTRANSFERASE NDUFAF7, MITOCHONDRIAL"/>
    <property type="match status" value="1"/>
</dbReference>
<dbReference type="InterPro" id="IPR038375">
    <property type="entry name" value="NDUFAF7_sf"/>
</dbReference>
<name>A0AAF1JYR3_9PROT</name>
<dbReference type="Proteomes" id="UP001196068">
    <property type="component" value="Unassembled WGS sequence"/>
</dbReference>